<dbReference type="AlphaFoldDB" id="A0A0G1RLS5"/>
<evidence type="ECO:0000313" key="4">
    <source>
        <dbReference type="EMBL" id="KKU21880.1"/>
    </source>
</evidence>
<protein>
    <submittedName>
        <fullName evidence="4">Nucleotidyl transferase</fullName>
    </submittedName>
</protein>
<evidence type="ECO:0000259" key="3">
    <source>
        <dbReference type="Pfam" id="PF00483"/>
    </source>
</evidence>
<keyword evidence="2" id="KW-0548">Nucleotidyltransferase</keyword>
<evidence type="ECO:0000256" key="2">
    <source>
        <dbReference type="ARBA" id="ARBA00022695"/>
    </source>
</evidence>
<organism evidence="4 5">
    <name type="scientific">Candidatus Nomurabacteria bacterium GW2011_GWA1_46_11</name>
    <dbReference type="NCBI Taxonomy" id="1618732"/>
    <lineage>
        <taxon>Bacteria</taxon>
        <taxon>Candidatus Nomuraibacteriota</taxon>
    </lineage>
</organism>
<dbReference type="InterPro" id="IPR050065">
    <property type="entry name" value="GlmU-like"/>
</dbReference>
<accession>A0A0G1RLS5</accession>
<dbReference type="Proteomes" id="UP000034107">
    <property type="component" value="Unassembled WGS sequence"/>
</dbReference>
<reference evidence="4 5" key="1">
    <citation type="journal article" date="2015" name="Nature">
        <title>rRNA introns, odd ribosomes, and small enigmatic genomes across a large radiation of phyla.</title>
        <authorList>
            <person name="Brown C.T."/>
            <person name="Hug L.A."/>
            <person name="Thomas B.C."/>
            <person name="Sharon I."/>
            <person name="Castelle C.J."/>
            <person name="Singh A."/>
            <person name="Wilkins M.J."/>
            <person name="Williams K.H."/>
            <person name="Banfield J.F."/>
        </authorList>
    </citation>
    <scope>NUCLEOTIDE SEQUENCE [LARGE SCALE GENOMIC DNA]</scope>
</reference>
<evidence type="ECO:0000313" key="5">
    <source>
        <dbReference type="Proteomes" id="UP000034107"/>
    </source>
</evidence>
<dbReference type="GO" id="GO:0016779">
    <property type="term" value="F:nucleotidyltransferase activity"/>
    <property type="evidence" value="ECO:0007669"/>
    <property type="project" value="UniProtKB-KW"/>
</dbReference>
<name>A0A0G1RLS5_9BACT</name>
<sequence>MQAVILAAGVGKRLRPLTNDLPKAMVKVNGKPILEYTLGILPKVVDEIILVVGYQKEKIIKYFGDSFNGIPIKYVVQDAPLGTGHALDIARSAIKDGDFLSLYADDLYHQDDLDALVKLKAPVVLAKEVGNPEEFGVCLVDDNGYLTDILEKRLDPPSNLVNIGVYLLNQEIFDIPRVQLPNGEFNLPLQIGNWALKRKIKVVRAKFWHPIGYPEDIDVAHSLVNLPEKEKVN</sequence>
<dbReference type="PANTHER" id="PTHR43584">
    <property type="entry name" value="NUCLEOTIDYL TRANSFERASE"/>
    <property type="match status" value="1"/>
</dbReference>
<evidence type="ECO:0000256" key="1">
    <source>
        <dbReference type="ARBA" id="ARBA00022679"/>
    </source>
</evidence>
<dbReference type="SUPFAM" id="SSF53448">
    <property type="entry name" value="Nucleotide-diphospho-sugar transferases"/>
    <property type="match status" value="1"/>
</dbReference>
<comment type="caution">
    <text evidence="4">The sequence shown here is derived from an EMBL/GenBank/DDBJ whole genome shotgun (WGS) entry which is preliminary data.</text>
</comment>
<dbReference type="InterPro" id="IPR005835">
    <property type="entry name" value="NTP_transferase_dom"/>
</dbReference>
<dbReference type="PANTHER" id="PTHR43584:SF8">
    <property type="entry name" value="N-ACETYLMURAMATE ALPHA-1-PHOSPHATE URIDYLYLTRANSFERASE"/>
    <property type="match status" value="1"/>
</dbReference>
<keyword evidence="1 4" id="KW-0808">Transferase</keyword>
<dbReference type="Pfam" id="PF00483">
    <property type="entry name" value="NTP_transferase"/>
    <property type="match status" value="1"/>
</dbReference>
<proteinExistence type="predicted"/>
<dbReference type="EMBL" id="LCLS01000010">
    <property type="protein sequence ID" value="KKU21880.1"/>
    <property type="molecule type" value="Genomic_DNA"/>
</dbReference>
<dbReference type="InterPro" id="IPR029044">
    <property type="entry name" value="Nucleotide-diphossugar_trans"/>
</dbReference>
<dbReference type="Gene3D" id="3.90.550.10">
    <property type="entry name" value="Spore Coat Polysaccharide Biosynthesis Protein SpsA, Chain A"/>
    <property type="match status" value="1"/>
</dbReference>
<feature type="domain" description="Nucleotidyl transferase" evidence="3">
    <location>
        <begin position="3"/>
        <end position="176"/>
    </location>
</feature>
<gene>
    <name evidence="4" type="ORF">UX31_C0010G0011</name>
</gene>
<dbReference type="CDD" id="cd04181">
    <property type="entry name" value="NTP_transferase"/>
    <property type="match status" value="1"/>
</dbReference>